<proteinExistence type="predicted"/>
<evidence type="ECO:0000313" key="1">
    <source>
        <dbReference type="EMBL" id="MBN8661585.1"/>
    </source>
</evidence>
<evidence type="ECO:0008006" key="3">
    <source>
        <dbReference type="Google" id="ProtNLM"/>
    </source>
</evidence>
<dbReference type="AlphaFoldDB" id="A0A8J7TLZ4"/>
<dbReference type="EMBL" id="JAFLCK010000022">
    <property type="protein sequence ID" value="MBN8661585.1"/>
    <property type="molecule type" value="Genomic_DNA"/>
</dbReference>
<protein>
    <recommendedName>
        <fullName evidence="3">Bacteriophage N4 adsorption protein B</fullName>
    </recommendedName>
</protein>
<sequence length="401" mass="43690">MSDGQTIQLGDLLVKAGLLPEEKLDEASRLALKMRLPIGRILTMHGHVSEAILAKAIEVQARIRDQAISIDLGIKALAMVARENIDIDQAVEKLTPKAKPLPVPTENRLGEIIMAAGYATPKQVQEAMVHAADTGLPLGMVLVSKGIITRSGLNSALGAQRLIRLGENERDKIIFALKEARLRAKSFSETLRKNAIDPSVLEQDFGVGELLVMAGVLSESQLLTAKEQEVVDGTPLEKAITNCGAASEPCVQTATQLLKMIKEGMLFENQAANILKKIQFVTSYDELNKVLASIDEIQEEMGEEIVEVEIPEILKKAGLLSDKELQIATNLALSNRQPLLKTLIDAKLVSERNLTIANQCKVYLDHKLIQPNQATIAIVYALENNLSIDETLDSFGWSAPA</sequence>
<reference evidence="1" key="1">
    <citation type="submission" date="2021-02" db="EMBL/GenBank/DDBJ databases">
        <title>Genome-Resolved Metagenomics of a Microbial Community Performing Photosynthetic Biological Nutrient Removal.</title>
        <authorList>
            <person name="Mcdaniel E.A."/>
        </authorList>
    </citation>
    <scope>NUCLEOTIDE SEQUENCE</scope>
    <source>
        <strain evidence="1">UWPOB_OBS1</strain>
    </source>
</reference>
<evidence type="ECO:0000313" key="2">
    <source>
        <dbReference type="Proteomes" id="UP000664277"/>
    </source>
</evidence>
<organism evidence="1 2">
    <name type="scientific">Candidatus Obscuribacter phosphatis</name>
    <dbReference type="NCBI Taxonomy" id="1906157"/>
    <lineage>
        <taxon>Bacteria</taxon>
        <taxon>Bacillati</taxon>
        <taxon>Candidatus Melainabacteria</taxon>
        <taxon>Candidatus Obscuribacterales</taxon>
        <taxon>Candidatus Obscuribacteraceae</taxon>
        <taxon>Candidatus Obscuribacter</taxon>
    </lineage>
</organism>
<accession>A0A8J7TLZ4</accession>
<dbReference type="SUPFAM" id="SSF160246">
    <property type="entry name" value="EspE N-terminal domain-like"/>
    <property type="match status" value="3"/>
</dbReference>
<gene>
    <name evidence="1" type="ORF">J0M35_14565</name>
</gene>
<name>A0A8J7TLZ4_9BACT</name>
<dbReference type="InterPro" id="IPR037257">
    <property type="entry name" value="T2SS_E_N_sf"/>
</dbReference>
<dbReference type="Proteomes" id="UP000664277">
    <property type="component" value="Unassembled WGS sequence"/>
</dbReference>
<comment type="caution">
    <text evidence="1">The sequence shown here is derived from an EMBL/GenBank/DDBJ whole genome shotgun (WGS) entry which is preliminary data.</text>
</comment>